<organism evidence="1 2">
    <name type="scientific">Sphingobacterium deserti</name>
    <dbReference type="NCBI Taxonomy" id="1229276"/>
    <lineage>
        <taxon>Bacteria</taxon>
        <taxon>Pseudomonadati</taxon>
        <taxon>Bacteroidota</taxon>
        <taxon>Sphingobacteriia</taxon>
        <taxon>Sphingobacteriales</taxon>
        <taxon>Sphingobacteriaceae</taxon>
        <taxon>Sphingobacterium</taxon>
    </lineage>
</organism>
<evidence type="ECO:0000313" key="1">
    <source>
        <dbReference type="EMBL" id="KGE13069.1"/>
    </source>
</evidence>
<dbReference type="Gene3D" id="1.10.1200.10">
    <property type="entry name" value="ACP-like"/>
    <property type="match status" value="1"/>
</dbReference>
<gene>
    <name evidence="1" type="ORF">DI53_3286</name>
</gene>
<comment type="caution">
    <text evidence="1">The sequence shown here is derived from an EMBL/GenBank/DDBJ whole genome shotgun (WGS) entry which is preliminary data.</text>
</comment>
<dbReference type="PATRIC" id="fig|1229276.3.peg.3397"/>
<dbReference type="Pfam" id="PF07377">
    <property type="entry name" value="DUF1493"/>
    <property type="match status" value="1"/>
</dbReference>
<dbReference type="EMBL" id="JJMU01000061">
    <property type="protein sequence ID" value="KGE13069.1"/>
    <property type="molecule type" value="Genomic_DNA"/>
</dbReference>
<accession>A0A0B8T5Q9</accession>
<name>A0A0B8T5Q9_9SPHI</name>
<reference evidence="2" key="1">
    <citation type="submission" date="2014-04" db="EMBL/GenBank/DDBJ databases">
        <title>Whole-Genome optical mapping and complete genome sequence of Sphingobacterium deserti sp. nov., a new spaces isolated from desert in the west of China.</title>
        <authorList>
            <person name="Teng C."/>
            <person name="Zhou Z."/>
            <person name="Li X."/>
            <person name="Chen M."/>
            <person name="Lin M."/>
            <person name="Wang L."/>
            <person name="Su S."/>
            <person name="Zhang C."/>
            <person name="Zhang W."/>
        </authorList>
    </citation>
    <scope>NUCLEOTIDE SEQUENCE [LARGE SCALE GENOMIC DNA]</scope>
    <source>
        <strain evidence="2">ACCC05744</strain>
    </source>
</reference>
<dbReference type="AlphaFoldDB" id="A0A0B8T5Q9"/>
<dbReference type="InterPro" id="IPR036736">
    <property type="entry name" value="ACP-like_sf"/>
</dbReference>
<dbReference type="InterPro" id="IPR010862">
    <property type="entry name" value="DUF1493"/>
</dbReference>
<evidence type="ECO:0000313" key="2">
    <source>
        <dbReference type="Proteomes" id="UP000031802"/>
    </source>
</evidence>
<dbReference type="Proteomes" id="UP000031802">
    <property type="component" value="Unassembled WGS sequence"/>
</dbReference>
<reference evidence="1 2" key="2">
    <citation type="journal article" date="2015" name="PLoS ONE">
        <title>Whole-Genome Optical Mapping and Finished Genome Sequence of Sphingobacterium deserti sp. nov., a New Species Isolated from the Western Desert of China.</title>
        <authorList>
            <person name="Teng C."/>
            <person name="Zhou Z."/>
            <person name="Molnar I."/>
            <person name="Li X."/>
            <person name="Tang R."/>
            <person name="Chen M."/>
            <person name="Wang L."/>
            <person name="Su S."/>
            <person name="Zhang W."/>
            <person name="Lin M."/>
        </authorList>
    </citation>
    <scope>NUCLEOTIDE SEQUENCE [LARGE SCALE GENOMIC DNA]</scope>
    <source>
        <strain evidence="2">ACCC05744</strain>
    </source>
</reference>
<protein>
    <recommendedName>
        <fullName evidence="3">Acyl carrier protein</fullName>
    </recommendedName>
</protein>
<evidence type="ECO:0008006" key="3">
    <source>
        <dbReference type="Google" id="ProtNLM"/>
    </source>
</evidence>
<sequence>MVLSMENRNYNIVIKYISKEFGIKERKLGAYTSLSDLGLDGDDVLDFLLEFFDFFEIEYEDTNYKAFIPREGGGIGKTLSSIFNRKVRRSDNEIFIQDLVISLDKKKWCKIWIS</sequence>
<keyword evidence="2" id="KW-1185">Reference proteome</keyword>
<proteinExistence type="predicted"/>